<accession>A0A645EJQ7</accession>
<proteinExistence type="predicted"/>
<protein>
    <submittedName>
        <fullName evidence="1">Uncharacterized protein</fullName>
    </submittedName>
</protein>
<evidence type="ECO:0000313" key="1">
    <source>
        <dbReference type="EMBL" id="MPN00793.1"/>
    </source>
</evidence>
<name>A0A645EJQ7_9ZZZZ</name>
<dbReference type="AlphaFoldDB" id="A0A645EJQ7"/>
<sequence length="93" mass="10167">MRRLAVHAAAVHVDALVRHHHLHAGGLAHHAAIKLGAAQPQGVEHHRRADAAHFLVIRQRQMQRLGARHGQVFGHQGQRRGDEALHVATAAPI</sequence>
<gene>
    <name evidence="1" type="ORF">SDC9_147991</name>
</gene>
<comment type="caution">
    <text evidence="1">The sequence shown here is derived from an EMBL/GenBank/DDBJ whole genome shotgun (WGS) entry which is preliminary data.</text>
</comment>
<dbReference type="EMBL" id="VSSQ01046816">
    <property type="protein sequence ID" value="MPN00793.1"/>
    <property type="molecule type" value="Genomic_DNA"/>
</dbReference>
<organism evidence="1">
    <name type="scientific">bioreactor metagenome</name>
    <dbReference type="NCBI Taxonomy" id="1076179"/>
    <lineage>
        <taxon>unclassified sequences</taxon>
        <taxon>metagenomes</taxon>
        <taxon>ecological metagenomes</taxon>
    </lineage>
</organism>
<reference evidence="1" key="1">
    <citation type="submission" date="2019-08" db="EMBL/GenBank/DDBJ databases">
        <authorList>
            <person name="Kucharzyk K."/>
            <person name="Murdoch R.W."/>
            <person name="Higgins S."/>
            <person name="Loffler F."/>
        </authorList>
    </citation>
    <scope>NUCLEOTIDE SEQUENCE</scope>
</reference>